<evidence type="ECO:0000256" key="1">
    <source>
        <dbReference type="SAM" id="MobiDB-lite"/>
    </source>
</evidence>
<proteinExistence type="predicted"/>
<feature type="compositionally biased region" description="Basic and acidic residues" evidence="1">
    <location>
        <begin position="45"/>
        <end position="56"/>
    </location>
</feature>
<gene>
    <name evidence="3" type="ORF">PF011_g13681</name>
</gene>
<accession>A0A6A3K7N9</accession>
<dbReference type="AlphaFoldDB" id="A0A6A3K7N9"/>
<dbReference type="Proteomes" id="UP000460718">
    <property type="component" value="Unassembled WGS sequence"/>
</dbReference>
<sequence>MAKPKKTTAAGFKQRALKGRASGCAAAISRFQAAQDIARVSSEGLGRDNKMADNRDATPSQAGGDAAMAGGSDAAPSKAGNAADTPPRTAADRAAHARAAKAEKQAHRKEVHELREQQAAHARAFNKAKLGKPTQPKDSDKKLVKDAAFKDFSADSEKQLLCRPSQTHHFYDMHELVTQCSALPSALLPTAAATDVFTPLNQDEFATLEDIFSLKERRKFVQRTAQVLFVVEFVILVEYTEVIVPFIFCMYTTSMHYLPNREHYAQIRALDSEGLSSMLSSVAVFGFVEFLSLLILGFVVQRTIGFSILHMLSFVLVATRPVKLVLVDLFHDNEFAGAQRCRLWLVVQLAQKQPCP</sequence>
<keyword evidence="2" id="KW-0812">Transmembrane</keyword>
<comment type="caution">
    <text evidence="3">The sequence shown here is derived from an EMBL/GenBank/DDBJ whole genome shotgun (WGS) entry which is preliminary data.</text>
</comment>
<reference evidence="3 4" key="1">
    <citation type="submission" date="2018-09" db="EMBL/GenBank/DDBJ databases">
        <title>Genomic investigation of the strawberry pathogen Phytophthora fragariae indicates pathogenicity is determined by transcriptional variation in three key races.</title>
        <authorList>
            <person name="Adams T.M."/>
            <person name="Armitage A.D."/>
            <person name="Sobczyk M.K."/>
            <person name="Bates H.J."/>
            <person name="Dunwell J.M."/>
            <person name="Nellist C.F."/>
            <person name="Harrison R.J."/>
        </authorList>
    </citation>
    <scope>NUCLEOTIDE SEQUENCE [LARGE SCALE GENOMIC DNA]</scope>
    <source>
        <strain evidence="3 4">SCRP245</strain>
    </source>
</reference>
<feature type="transmembrane region" description="Helical" evidence="2">
    <location>
        <begin position="278"/>
        <end position="300"/>
    </location>
</feature>
<organism evidence="3 4">
    <name type="scientific">Phytophthora fragariae</name>
    <dbReference type="NCBI Taxonomy" id="53985"/>
    <lineage>
        <taxon>Eukaryota</taxon>
        <taxon>Sar</taxon>
        <taxon>Stramenopiles</taxon>
        <taxon>Oomycota</taxon>
        <taxon>Peronosporomycetes</taxon>
        <taxon>Peronosporales</taxon>
        <taxon>Peronosporaceae</taxon>
        <taxon>Phytophthora</taxon>
    </lineage>
</organism>
<feature type="compositionally biased region" description="Low complexity" evidence="1">
    <location>
        <begin position="62"/>
        <end position="75"/>
    </location>
</feature>
<protein>
    <submittedName>
        <fullName evidence="3">Uncharacterized protein</fullName>
    </submittedName>
</protein>
<evidence type="ECO:0000313" key="4">
    <source>
        <dbReference type="Proteomes" id="UP000460718"/>
    </source>
</evidence>
<feature type="transmembrane region" description="Helical" evidence="2">
    <location>
        <begin position="227"/>
        <end position="248"/>
    </location>
</feature>
<keyword evidence="2" id="KW-0472">Membrane</keyword>
<evidence type="ECO:0000256" key="2">
    <source>
        <dbReference type="SAM" id="Phobius"/>
    </source>
</evidence>
<name>A0A6A3K7N9_9STRA</name>
<evidence type="ECO:0000313" key="3">
    <source>
        <dbReference type="EMBL" id="KAE9001577.1"/>
    </source>
</evidence>
<dbReference type="EMBL" id="QXFW01000855">
    <property type="protein sequence ID" value="KAE9001577.1"/>
    <property type="molecule type" value="Genomic_DNA"/>
</dbReference>
<keyword evidence="2" id="KW-1133">Transmembrane helix</keyword>
<feature type="region of interest" description="Disordered" evidence="1">
    <location>
        <begin position="41"/>
        <end position="119"/>
    </location>
</feature>
<feature type="compositionally biased region" description="Basic and acidic residues" evidence="1">
    <location>
        <begin position="90"/>
        <end position="118"/>
    </location>
</feature>